<evidence type="ECO:0000256" key="3">
    <source>
        <dbReference type="ARBA" id="ARBA00022777"/>
    </source>
</evidence>
<dbReference type="AlphaFoldDB" id="A0A329TPZ0"/>
<dbReference type="GO" id="GO:0004335">
    <property type="term" value="F:galactokinase activity"/>
    <property type="evidence" value="ECO:0007669"/>
    <property type="project" value="InterPro"/>
</dbReference>
<evidence type="ECO:0000313" key="8">
    <source>
        <dbReference type="Proteomes" id="UP000251634"/>
    </source>
</evidence>
<dbReference type="InterPro" id="IPR000705">
    <property type="entry name" value="Galactokinase"/>
</dbReference>
<reference evidence="7 8" key="1">
    <citation type="submission" date="2018-02" db="EMBL/GenBank/DDBJ databases">
        <title>Complete genome sequencing of Faecalibacterium prausnitzii strains isolated from the human gut.</title>
        <authorList>
            <person name="Fitzgerald B.C."/>
            <person name="Shkoporov A.N."/>
            <person name="Ross P.R."/>
            <person name="Hill C."/>
        </authorList>
    </citation>
    <scope>NUCLEOTIDE SEQUENCE [LARGE SCALE GENOMIC DNA]</scope>
    <source>
        <strain evidence="7 8">APC942/8-14-2</strain>
    </source>
</reference>
<dbReference type="GO" id="GO:0006012">
    <property type="term" value="P:galactose metabolic process"/>
    <property type="evidence" value="ECO:0007669"/>
    <property type="project" value="InterPro"/>
</dbReference>
<evidence type="ECO:0000259" key="5">
    <source>
        <dbReference type="Pfam" id="PF00288"/>
    </source>
</evidence>
<accession>A0A329TPZ0</accession>
<dbReference type="InterPro" id="IPR006206">
    <property type="entry name" value="Mevalonate/galactokinase"/>
</dbReference>
<dbReference type="Proteomes" id="UP000251634">
    <property type="component" value="Unassembled WGS sequence"/>
</dbReference>
<keyword evidence="3 7" id="KW-0418">Kinase</keyword>
<dbReference type="Gene3D" id="3.30.230.10">
    <property type="match status" value="1"/>
</dbReference>
<sequence>MMKPISVWKQELSGGAHAARLAALYCCAPEQTPAQAARYEAVLDGLEATFGPHAEAGLYSAPGRTEIGGNHTDHQHGRVLAGSVNIDMIAAAGSNTLGQLRVQSEGYDLCVIDLNDLAARKEEENTSAAILRGECEAFRQRGAKLSGLDVYISSNVPKGSGVSSSAAFEVLIGVILNDLFLAEKVSPIAIAQIGQWAENVYFGKPCGLMDQMASSVGNIITIDFADPAKPIVEPVPVDFSQAGLALCILDSGADHADLTDEYAAIPNECRAVAAVCGGEVLRDVPFETFIAKLPECRKQCGDRAVLRAFHIYADNDRVAKQVAALREGDFTTFLNLVGESGQSSWEYLQNVIPAGYKEHQEVAVTIAAAKHFLGGKGAVRVHGGGFAGTVQAFVPVELLAGFKANMEAILGEGRCHVLSIRPEGGAVL</sequence>
<dbReference type="GO" id="GO:0005829">
    <property type="term" value="C:cytosol"/>
    <property type="evidence" value="ECO:0007669"/>
    <property type="project" value="TreeGrafter"/>
</dbReference>
<dbReference type="PANTHER" id="PTHR10457">
    <property type="entry name" value="MEVALONATE KINASE/GALACTOKINASE"/>
    <property type="match status" value="1"/>
</dbReference>
<proteinExistence type="inferred from homology"/>
<gene>
    <name evidence="7" type="ORF">C4N25_06545</name>
</gene>
<comment type="caution">
    <text evidence="7">The sequence shown here is derived from an EMBL/GenBank/DDBJ whole genome shotgun (WGS) entry which is preliminary data.</text>
</comment>
<dbReference type="InterPro" id="IPR020568">
    <property type="entry name" value="Ribosomal_Su5_D2-typ_SF"/>
</dbReference>
<dbReference type="EMBL" id="PRKZ01000003">
    <property type="protein sequence ID" value="RAW50636.1"/>
    <property type="molecule type" value="Genomic_DNA"/>
</dbReference>
<keyword evidence="3 7" id="KW-0808">Transferase</keyword>
<evidence type="ECO:0000259" key="6">
    <source>
        <dbReference type="Pfam" id="PF10509"/>
    </source>
</evidence>
<feature type="domain" description="GHMP kinase N-terminal" evidence="5">
    <location>
        <begin position="137"/>
        <end position="217"/>
    </location>
</feature>
<dbReference type="InterPro" id="IPR036554">
    <property type="entry name" value="GHMP_kinase_C_sf"/>
</dbReference>
<feature type="domain" description="Galactokinase N-terminal" evidence="6">
    <location>
        <begin position="48"/>
        <end position="93"/>
    </location>
</feature>
<keyword evidence="4" id="KW-0067">ATP-binding</keyword>
<evidence type="ECO:0000256" key="1">
    <source>
        <dbReference type="ARBA" id="ARBA00006566"/>
    </source>
</evidence>
<dbReference type="PRINTS" id="PR00959">
    <property type="entry name" value="MEVGALKINASE"/>
</dbReference>
<dbReference type="Gene3D" id="3.30.70.890">
    <property type="entry name" value="GHMP kinase, C-terminal domain"/>
    <property type="match status" value="1"/>
</dbReference>
<dbReference type="Pfam" id="PF10509">
    <property type="entry name" value="GalKase_gal_bdg"/>
    <property type="match status" value="1"/>
</dbReference>
<dbReference type="PRINTS" id="PR00473">
    <property type="entry name" value="GALCTOKINASE"/>
</dbReference>
<dbReference type="RefSeq" id="WP_112115413.1">
    <property type="nucleotide sequence ID" value="NZ_PRKZ01000003.1"/>
</dbReference>
<dbReference type="GO" id="GO:0005524">
    <property type="term" value="F:ATP binding"/>
    <property type="evidence" value="ECO:0007669"/>
    <property type="project" value="UniProtKB-KW"/>
</dbReference>
<name>A0A329TPZ0_9FIRM</name>
<dbReference type="PANTHER" id="PTHR10457:SF7">
    <property type="entry name" value="GALACTOKINASE-RELATED"/>
    <property type="match status" value="1"/>
</dbReference>
<evidence type="ECO:0000256" key="2">
    <source>
        <dbReference type="ARBA" id="ARBA00022741"/>
    </source>
</evidence>
<dbReference type="SUPFAM" id="SSF54211">
    <property type="entry name" value="Ribosomal protein S5 domain 2-like"/>
    <property type="match status" value="1"/>
</dbReference>
<protein>
    <submittedName>
        <fullName evidence="7">Galactokinase</fullName>
    </submittedName>
</protein>
<evidence type="ECO:0000313" key="7">
    <source>
        <dbReference type="EMBL" id="RAW50636.1"/>
    </source>
</evidence>
<organism evidence="7 8">
    <name type="scientific">Faecalibacterium prausnitzii</name>
    <dbReference type="NCBI Taxonomy" id="853"/>
    <lineage>
        <taxon>Bacteria</taxon>
        <taxon>Bacillati</taxon>
        <taxon>Bacillota</taxon>
        <taxon>Clostridia</taxon>
        <taxon>Eubacteriales</taxon>
        <taxon>Oscillospiraceae</taxon>
        <taxon>Faecalibacterium</taxon>
    </lineage>
</organism>
<dbReference type="SUPFAM" id="SSF55060">
    <property type="entry name" value="GHMP Kinase, C-terminal domain"/>
    <property type="match status" value="1"/>
</dbReference>
<keyword evidence="2" id="KW-0547">Nucleotide-binding</keyword>
<dbReference type="InterPro" id="IPR014721">
    <property type="entry name" value="Ribsml_uS5_D2-typ_fold_subgr"/>
</dbReference>
<comment type="similarity">
    <text evidence="1">Belongs to the GHMP kinase family. GalK subfamily.</text>
</comment>
<dbReference type="InterPro" id="IPR006204">
    <property type="entry name" value="GHMP_kinase_N_dom"/>
</dbReference>
<dbReference type="PIRSF" id="PIRSF000530">
    <property type="entry name" value="Galactokinase"/>
    <property type="match status" value="1"/>
</dbReference>
<evidence type="ECO:0000256" key="4">
    <source>
        <dbReference type="ARBA" id="ARBA00022840"/>
    </source>
</evidence>
<dbReference type="InterPro" id="IPR019539">
    <property type="entry name" value="GalKase_N"/>
</dbReference>
<dbReference type="Pfam" id="PF00288">
    <property type="entry name" value="GHMP_kinases_N"/>
    <property type="match status" value="1"/>
</dbReference>